<dbReference type="EMBL" id="JBBKXZ010000003">
    <property type="protein sequence ID" value="MFD3394861.1"/>
    <property type="molecule type" value="Genomic_DNA"/>
</dbReference>
<protein>
    <submittedName>
        <fullName evidence="1">Uncharacterized protein</fullName>
    </submittedName>
</protein>
<gene>
    <name evidence="1" type="ORF">U0R10_09510</name>
</gene>
<evidence type="ECO:0000313" key="1">
    <source>
        <dbReference type="EMBL" id="MFD3394861.1"/>
    </source>
</evidence>
<comment type="caution">
    <text evidence="1">The sequence shown here is derived from an EMBL/GenBank/DDBJ whole genome shotgun (WGS) entry which is preliminary data.</text>
</comment>
<name>A0ABW6DDQ3_9BACT</name>
<dbReference type="PROSITE" id="PS51257">
    <property type="entry name" value="PROKAR_LIPOPROTEIN"/>
    <property type="match status" value="1"/>
</dbReference>
<evidence type="ECO:0000313" key="2">
    <source>
        <dbReference type="Proteomes" id="UP001598138"/>
    </source>
</evidence>
<accession>A0ABW6DDQ3</accession>
<dbReference type="Proteomes" id="UP001598138">
    <property type="component" value="Unassembled WGS sequence"/>
</dbReference>
<organism evidence="1 2">
    <name type="scientific">Aquirufa avitistagni</name>
    <dbReference type="NCBI Taxonomy" id="3104728"/>
    <lineage>
        <taxon>Bacteria</taxon>
        <taxon>Pseudomonadati</taxon>
        <taxon>Bacteroidota</taxon>
        <taxon>Cytophagia</taxon>
        <taxon>Cytophagales</taxon>
        <taxon>Flectobacillaceae</taxon>
        <taxon>Aquirufa</taxon>
    </lineage>
</organism>
<sequence length="184" mass="20738">MSKLAHISYWFISIAILSSCLKEPEWSATPEIRFEKIEKITKVSNDGFGGKAKIDSVIMTIRFQDGDGDLGVTQAEIVANPAKYKDFRNFEVAVLHKKNGKFDPITFTPPLGGLMNFNFNPDQKTGAIEGSISYSTQFVYAFYKGYSPRFTPNNDTLKFQIFIRDNAKNVSNTIETDPIVIFQN</sequence>
<keyword evidence="2" id="KW-1185">Reference proteome</keyword>
<proteinExistence type="predicted"/>
<dbReference type="RefSeq" id="WP_377983735.1">
    <property type="nucleotide sequence ID" value="NZ_JBBKXZ010000003.1"/>
</dbReference>
<reference evidence="1 2" key="1">
    <citation type="submission" date="2024-03" db="EMBL/GenBank/DDBJ databases">
        <title>Aquirufa genome sequencing.</title>
        <authorList>
            <person name="Pitt A."/>
            <person name="Hahn M.W."/>
        </authorList>
    </citation>
    <scope>NUCLEOTIDE SEQUENCE [LARGE SCALE GENOMIC DNA]</scope>
    <source>
        <strain evidence="1 2">OSTEICH-129V</strain>
    </source>
</reference>